<evidence type="ECO:0000256" key="2">
    <source>
        <dbReference type="ARBA" id="ARBA00023015"/>
    </source>
</evidence>
<dbReference type="Pfam" id="PF03466">
    <property type="entry name" value="LysR_substrate"/>
    <property type="match status" value="1"/>
</dbReference>
<comment type="caution">
    <text evidence="6">The sequence shown here is derived from an EMBL/GenBank/DDBJ whole genome shotgun (WGS) entry which is preliminary data.</text>
</comment>
<dbReference type="PRINTS" id="PR00039">
    <property type="entry name" value="HTHLYSR"/>
</dbReference>
<dbReference type="Gene3D" id="3.40.190.290">
    <property type="match status" value="1"/>
</dbReference>
<dbReference type="SUPFAM" id="SSF53850">
    <property type="entry name" value="Periplasmic binding protein-like II"/>
    <property type="match status" value="1"/>
</dbReference>
<evidence type="ECO:0000259" key="5">
    <source>
        <dbReference type="PROSITE" id="PS50931"/>
    </source>
</evidence>
<keyword evidence="2" id="KW-0805">Transcription regulation</keyword>
<evidence type="ECO:0000313" key="7">
    <source>
        <dbReference type="Proteomes" id="UP001500975"/>
    </source>
</evidence>
<dbReference type="PANTHER" id="PTHR30126:SF40">
    <property type="entry name" value="HTH-TYPE TRANSCRIPTIONAL REGULATOR GLTR"/>
    <property type="match status" value="1"/>
</dbReference>
<dbReference type="Pfam" id="PF00126">
    <property type="entry name" value="HTH_1"/>
    <property type="match status" value="1"/>
</dbReference>
<proteinExistence type="inferred from homology"/>
<sequence>MYDLTQLKTFIAVVQEQHLTRASERLHISQPTASHHIRALEEHFGVPLFRRTARGLEVTSHGERIAEWAGNVVQASHELDQRARDLAGLPSGRLAIGTISHEQLMEPLSAAARAVRERFTLTELAIEAGNTWTIRQAIKSGELDAGVVVGTVRNDELKCYPLGTLDYVLTGPSAWRDRLEKARATQIASMPWIVTGRGTPSHELIEGLFTAEGLDVKVAVEVNNAALLRGLVAGEVGIGFMRHDEALAGVEDGRYCMLPRFRASLPLTFVHQQSRSSDTVLCAFVETLTARWAQACRTPA</sequence>
<dbReference type="Proteomes" id="UP001500975">
    <property type="component" value="Unassembled WGS sequence"/>
</dbReference>
<keyword evidence="7" id="KW-1185">Reference proteome</keyword>
<comment type="similarity">
    <text evidence="1">Belongs to the LysR transcriptional regulatory family.</text>
</comment>
<keyword evidence="4" id="KW-0804">Transcription</keyword>
<dbReference type="Gene3D" id="1.10.10.10">
    <property type="entry name" value="Winged helix-like DNA-binding domain superfamily/Winged helix DNA-binding domain"/>
    <property type="match status" value="1"/>
</dbReference>
<protein>
    <submittedName>
        <fullName evidence="6">LysR family transcriptional regulator</fullName>
    </submittedName>
</protein>
<evidence type="ECO:0000256" key="1">
    <source>
        <dbReference type="ARBA" id="ARBA00009437"/>
    </source>
</evidence>
<name>A0ABP8I8I5_9BURK</name>
<dbReference type="EMBL" id="BAABGJ010000079">
    <property type="protein sequence ID" value="GAA4353644.1"/>
    <property type="molecule type" value="Genomic_DNA"/>
</dbReference>
<organism evidence="6 7">
    <name type="scientific">Variovorax defluvii</name>
    <dbReference type="NCBI Taxonomy" id="913761"/>
    <lineage>
        <taxon>Bacteria</taxon>
        <taxon>Pseudomonadati</taxon>
        <taxon>Pseudomonadota</taxon>
        <taxon>Betaproteobacteria</taxon>
        <taxon>Burkholderiales</taxon>
        <taxon>Comamonadaceae</taxon>
        <taxon>Variovorax</taxon>
    </lineage>
</organism>
<accession>A0ABP8I8I5</accession>
<dbReference type="InterPro" id="IPR005119">
    <property type="entry name" value="LysR_subst-bd"/>
</dbReference>
<dbReference type="PANTHER" id="PTHR30126">
    <property type="entry name" value="HTH-TYPE TRANSCRIPTIONAL REGULATOR"/>
    <property type="match status" value="1"/>
</dbReference>
<reference evidence="7" key="1">
    <citation type="journal article" date="2019" name="Int. J. Syst. Evol. Microbiol.">
        <title>The Global Catalogue of Microorganisms (GCM) 10K type strain sequencing project: providing services to taxonomists for standard genome sequencing and annotation.</title>
        <authorList>
            <consortium name="The Broad Institute Genomics Platform"/>
            <consortium name="The Broad Institute Genome Sequencing Center for Infectious Disease"/>
            <person name="Wu L."/>
            <person name="Ma J."/>
        </authorList>
    </citation>
    <scope>NUCLEOTIDE SEQUENCE [LARGE SCALE GENOMIC DNA]</scope>
    <source>
        <strain evidence="7">JCM 17804</strain>
    </source>
</reference>
<gene>
    <name evidence="6" type="ORF">GCM10023165_43990</name>
</gene>
<dbReference type="PROSITE" id="PS50931">
    <property type="entry name" value="HTH_LYSR"/>
    <property type="match status" value="1"/>
</dbReference>
<evidence type="ECO:0000313" key="6">
    <source>
        <dbReference type="EMBL" id="GAA4353644.1"/>
    </source>
</evidence>
<dbReference type="InterPro" id="IPR036388">
    <property type="entry name" value="WH-like_DNA-bd_sf"/>
</dbReference>
<dbReference type="InterPro" id="IPR000847">
    <property type="entry name" value="LysR_HTH_N"/>
</dbReference>
<evidence type="ECO:0000256" key="3">
    <source>
        <dbReference type="ARBA" id="ARBA00023125"/>
    </source>
</evidence>
<keyword evidence="3" id="KW-0238">DNA-binding</keyword>
<dbReference type="InterPro" id="IPR036390">
    <property type="entry name" value="WH_DNA-bd_sf"/>
</dbReference>
<dbReference type="SUPFAM" id="SSF46785">
    <property type="entry name" value="Winged helix' DNA-binding domain"/>
    <property type="match status" value="1"/>
</dbReference>
<feature type="domain" description="HTH lysR-type" evidence="5">
    <location>
        <begin position="1"/>
        <end position="59"/>
    </location>
</feature>
<evidence type="ECO:0000256" key="4">
    <source>
        <dbReference type="ARBA" id="ARBA00023163"/>
    </source>
</evidence>
<dbReference type="CDD" id="cd05466">
    <property type="entry name" value="PBP2_LTTR_substrate"/>
    <property type="match status" value="1"/>
</dbReference>
<dbReference type="RefSeq" id="WP_345540639.1">
    <property type="nucleotide sequence ID" value="NZ_BAABGJ010000079.1"/>
</dbReference>